<dbReference type="SUPFAM" id="SSF47384">
    <property type="entry name" value="Homodimeric domain of signal transducing histidine kinase"/>
    <property type="match status" value="1"/>
</dbReference>
<dbReference type="InterPro" id="IPR003594">
    <property type="entry name" value="HATPase_dom"/>
</dbReference>
<dbReference type="InterPro" id="IPR013656">
    <property type="entry name" value="PAS_4"/>
</dbReference>
<dbReference type="Proteomes" id="UP000238825">
    <property type="component" value="Chromosome"/>
</dbReference>
<sequence>MYYENILKIEVLNLQQMELLRMRNEIVLLFYVTAIFAYGVLIMLNIYSSLEVLIGIMLLLLLPLLAGKVFNIKPVAMQWVIIISGNMAILYPNIISFSLPNFISFIFFILLMTIYQSIKLNTLISIISLLEIIALSFYHRISTDSIGHFQYIETFVFVIVLLTIIGWIQSRHLQHFWYRLNEINSQKKQELLSQEAYLHLFFQHANDCIAVFSLDNRIIDVNPAFEEVYGWTRAECVGKTIPLVPPENVLEAEQRYASLLEGKSFKLIETQDMRKDGTVFDVEISLSPIYDRTNKMIAVSAISRDISYKKVNEQLLLQSEKLKLAGEIAAGVAHEIRNPMAVISGFVQMMSTEKDSTCYAYTEIIQSEIERINLIIGEFLVLSKPHVEQLKVVSIDEVINNISQLFHLEFQKHNITFSMHIVSNNNRILANENQLKQVFINIIKNAIEAIEAHTANGEIIIYIAKDAEGLNMVTITDNGVGMSEALIKRVYEPFYTTKSTGTGLGMLITNKIIQEHGGTIAIESKINCGTTIKIKLPQAEN</sequence>
<dbReference type="Gene3D" id="3.30.565.10">
    <property type="entry name" value="Histidine kinase-like ATPase, C-terminal domain"/>
    <property type="match status" value="1"/>
</dbReference>
<dbReference type="GO" id="GO:0000155">
    <property type="term" value="F:phosphorelay sensor kinase activity"/>
    <property type="evidence" value="ECO:0007669"/>
    <property type="project" value="InterPro"/>
</dbReference>
<evidence type="ECO:0000259" key="12">
    <source>
        <dbReference type="PROSITE" id="PS50113"/>
    </source>
</evidence>
<dbReference type="InterPro" id="IPR035965">
    <property type="entry name" value="PAS-like_dom_sf"/>
</dbReference>
<evidence type="ECO:0000256" key="7">
    <source>
        <dbReference type="ARBA" id="ARBA00022840"/>
    </source>
</evidence>
<keyword evidence="4" id="KW-0808">Transferase</keyword>
<dbReference type="InterPro" id="IPR000014">
    <property type="entry name" value="PAS"/>
</dbReference>
<dbReference type="EC" id="2.7.13.3" evidence="2"/>
<dbReference type="GO" id="GO:0005524">
    <property type="term" value="F:ATP binding"/>
    <property type="evidence" value="ECO:0007669"/>
    <property type="project" value="UniProtKB-KW"/>
</dbReference>
<comment type="catalytic activity">
    <reaction evidence="1">
        <text>ATP + protein L-histidine = ADP + protein N-phospho-L-histidine.</text>
        <dbReference type="EC" id="2.7.13.3"/>
    </reaction>
</comment>
<dbReference type="InterPro" id="IPR036097">
    <property type="entry name" value="HisK_dim/P_sf"/>
</dbReference>
<keyword evidence="9" id="KW-0812">Transmembrane</keyword>
<dbReference type="PRINTS" id="PR00344">
    <property type="entry name" value="BCTRLSENSOR"/>
</dbReference>
<evidence type="ECO:0000259" key="10">
    <source>
        <dbReference type="PROSITE" id="PS50109"/>
    </source>
</evidence>
<feature type="domain" description="PAC" evidence="12">
    <location>
        <begin position="266"/>
        <end position="318"/>
    </location>
</feature>
<gene>
    <name evidence="13" type="ORF">LS41612_19060</name>
</gene>
<feature type="transmembrane region" description="Helical" evidence="9">
    <location>
        <begin position="120"/>
        <end position="139"/>
    </location>
</feature>
<evidence type="ECO:0000313" key="14">
    <source>
        <dbReference type="Proteomes" id="UP000238825"/>
    </source>
</evidence>
<keyword evidence="9" id="KW-1133">Transmembrane helix</keyword>
<feature type="transmembrane region" description="Helical" evidence="9">
    <location>
        <begin position="26"/>
        <end position="46"/>
    </location>
</feature>
<evidence type="ECO:0000256" key="8">
    <source>
        <dbReference type="ARBA" id="ARBA00023012"/>
    </source>
</evidence>
<feature type="domain" description="Histidine kinase" evidence="10">
    <location>
        <begin position="331"/>
        <end position="540"/>
    </location>
</feature>
<dbReference type="InterPro" id="IPR001610">
    <property type="entry name" value="PAC"/>
</dbReference>
<dbReference type="CDD" id="cd00082">
    <property type="entry name" value="HisKA"/>
    <property type="match status" value="1"/>
</dbReference>
<dbReference type="Gene3D" id="1.10.287.130">
    <property type="match status" value="1"/>
</dbReference>
<evidence type="ECO:0000256" key="6">
    <source>
        <dbReference type="ARBA" id="ARBA00022777"/>
    </source>
</evidence>
<dbReference type="InterPro" id="IPR003661">
    <property type="entry name" value="HisK_dim/P_dom"/>
</dbReference>
<dbReference type="Pfam" id="PF00512">
    <property type="entry name" value="HisKA"/>
    <property type="match status" value="1"/>
</dbReference>
<evidence type="ECO:0000256" key="4">
    <source>
        <dbReference type="ARBA" id="ARBA00022679"/>
    </source>
</evidence>
<proteinExistence type="predicted"/>
<accession>A0A2S0K4F1</accession>
<keyword evidence="3" id="KW-0597">Phosphoprotein</keyword>
<dbReference type="PROSITE" id="PS50109">
    <property type="entry name" value="HIS_KIN"/>
    <property type="match status" value="1"/>
</dbReference>
<dbReference type="SMART" id="SM00086">
    <property type="entry name" value="PAC"/>
    <property type="match status" value="1"/>
</dbReference>
<dbReference type="SMART" id="SM00091">
    <property type="entry name" value="PAS"/>
    <property type="match status" value="1"/>
</dbReference>
<dbReference type="PROSITE" id="PS50113">
    <property type="entry name" value="PAC"/>
    <property type="match status" value="1"/>
</dbReference>
<dbReference type="InterPro" id="IPR036890">
    <property type="entry name" value="HATPase_C_sf"/>
</dbReference>
<evidence type="ECO:0000256" key="2">
    <source>
        <dbReference type="ARBA" id="ARBA00012438"/>
    </source>
</evidence>
<dbReference type="Gene3D" id="3.30.450.20">
    <property type="entry name" value="PAS domain"/>
    <property type="match status" value="1"/>
</dbReference>
<dbReference type="SUPFAM" id="SSF55785">
    <property type="entry name" value="PYP-like sensor domain (PAS domain)"/>
    <property type="match status" value="1"/>
</dbReference>
<dbReference type="PANTHER" id="PTHR43065:SF10">
    <property type="entry name" value="PEROXIDE STRESS-ACTIVATED HISTIDINE KINASE MAK3"/>
    <property type="match status" value="1"/>
</dbReference>
<evidence type="ECO:0000313" key="13">
    <source>
        <dbReference type="EMBL" id="AVK98252.1"/>
    </source>
</evidence>
<keyword evidence="5" id="KW-0547">Nucleotide-binding</keyword>
<dbReference type="EMBL" id="CP019980">
    <property type="protein sequence ID" value="AVK98252.1"/>
    <property type="molecule type" value="Genomic_DNA"/>
</dbReference>
<keyword evidence="7" id="KW-0067">ATP-binding</keyword>
<keyword evidence="9" id="KW-0472">Membrane</keyword>
<feature type="domain" description="PAS" evidence="11">
    <location>
        <begin position="194"/>
        <end position="263"/>
    </location>
</feature>
<evidence type="ECO:0000256" key="1">
    <source>
        <dbReference type="ARBA" id="ARBA00000085"/>
    </source>
</evidence>
<dbReference type="Pfam" id="PF02518">
    <property type="entry name" value="HATPase_c"/>
    <property type="match status" value="1"/>
</dbReference>
<evidence type="ECO:0000259" key="11">
    <source>
        <dbReference type="PROSITE" id="PS50112"/>
    </source>
</evidence>
<keyword evidence="8" id="KW-0902">Two-component regulatory system</keyword>
<evidence type="ECO:0000256" key="5">
    <source>
        <dbReference type="ARBA" id="ARBA00022741"/>
    </source>
</evidence>
<dbReference type="InterPro" id="IPR000700">
    <property type="entry name" value="PAS-assoc_C"/>
</dbReference>
<keyword evidence="6" id="KW-0418">Kinase</keyword>
<feature type="transmembrane region" description="Helical" evidence="9">
    <location>
        <begin position="151"/>
        <end position="168"/>
    </location>
</feature>
<evidence type="ECO:0000256" key="9">
    <source>
        <dbReference type="SAM" id="Phobius"/>
    </source>
</evidence>
<dbReference type="SMART" id="SM00388">
    <property type="entry name" value="HisKA"/>
    <property type="match status" value="1"/>
</dbReference>
<name>A0A2S0K4F1_LYSSH</name>
<evidence type="ECO:0000256" key="3">
    <source>
        <dbReference type="ARBA" id="ARBA00022553"/>
    </source>
</evidence>
<dbReference type="InterPro" id="IPR004358">
    <property type="entry name" value="Sig_transdc_His_kin-like_C"/>
</dbReference>
<dbReference type="SMART" id="SM00387">
    <property type="entry name" value="HATPase_c"/>
    <property type="match status" value="1"/>
</dbReference>
<organism evidence="13 14">
    <name type="scientific">Lysinibacillus sphaericus</name>
    <name type="common">Bacillus sphaericus</name>
    <dbReference type="NCBI Taxonomy" id="1421"/>
    <lineage>
        <taxon>Bacteria</taxon>
        <taxon>Bacillati</taxon>
        <taxon>Bacillota</taxon>
        <taxon>Bacilli</taxon>
        <taxon>Bacillales</taxon>
        <taxon>Bacillaceae</taxon>
        <taxon>Lysinibacillus</taxon>
    </lineage>
</organism>
<reference evidence="13 14" key="1">
    <citation type="submission" date="2017-03" db="EMBL/GenBank/DDBJ databases">
        <title>The whole genome sequencing and assembly of Lysinibacillus sphaericus DSM 28T strain.</title>
        <authorList>
            <person name="Lee Y.-J."/>
            <person name="Yi H."/>
            <person name="Bahn Y.-S."/>
            <person name="Kim J.F."/>
            <person name="Lee D.-W."/>
        </authorList>
    </citation>
    <scope>NUCLEOTIDE SEQUENCE [LARGE SCALE GENOMIC DNA]</scope>
    <source>
        <strain evidence="13 14">DSM 28</strain>
    </source>
</reference>
<dbReference type="CDD" id="cd00130">
    <property type="entry name" value="PAS"/>
    <property type="match status" value="1"/>
</dbReference>
<dbReference type="PANTHER" id="PTHR43065">
    <property type="entry name" value="SENSOR HISTIDINE KINASE"/>
    <property type="match status" value="1"/>
</dbReference>
<dbReference type="InterPro" id="IPR005467">
    <property type="entry name" value="His_kinase_dom"/>
</dbReference>
<feature type="transmembrane region" description="Helical" evidence="9">
    <location>
        <begin position="90"/>
        <end position="114"/>
    </location>
</feature>
<protein>
    <recommendedName>
        <fullName evidence="2">histidine kinase</fullName>
        <ecNumber evidence="2">2.7.13.3</ecNumber>
    </recommendedName>
</protein>
<dbReference type="Pfam" id="PF08448">
    <property type="entry name" value="PAS_4"/>
    <property type="match status" value="1"/>
</dbReference>
<dbReference type="AlphaFoldDB" id="A0A2S0K4F1"/>
<dbReference type="NCBIfam" id="TIGR00229">
    <property type="entry name" value="sensory_box"/>
    <property type="match status" value="1"/>
</dbReference>
<dbReference type="PROSITE" id="PS50112">
    <property type="entry name" value="PAS"/>
    <property type="match status" value="1"/>
</dbReference>
<dbReference type="SUPFAM" id="SSF55874">
    <property type="entry name" value="ATPase domain of HSP90 chaperone/DNA topoisomerase II/histidine kinase"/>
    <property type="match status" value="1"/>
</dbReference>
<feature type="transmembrane region" description="Helical" evidence="9">
    <location>
        <begin position="52"/>
        <end position="70"/>
    </location>
</feature>